<comment type="caution">
    <text evidence="2">The sequence shown here is derived from an EMBL/GenBank/DDBJ whole genome shotgun (WGS) entry which is preliminary data.</text>
</comment>
<feature type="domain" description="DUF4062" evidence="1">
    <location>
        <begin position="21"/>
        <end position="101"/>
    </location>
</feature>
<organism evidence="2 3">
    <name type="scientific">Pseudomonas amygdali pv. morsprunorum</name>
    <dbReference type="NCBI Taxonomy" id="129138"/>
    <lineage>
        <taxon>Bacteria</taxon>
        <taxon>Pseudomonadati</taxon>
        <taxon>Pseudomonadota</taxon>
        <taxon>Gammaproteobacteria</taxon>
        <taxon>Pseudomonadales</taxon>
        <taxon>Pseudomonadaceae</taxon>
        <taxon>Pseudomonas</taxon>
        <taxon>Pseudomonas amygdali</taxon>
    </lineage>
</organism>
<name>A0A3M2WQG6_PSEA0</name>
<evidence type="ECO:0000313" key="3">
    <source>
        <dbReference type="Proteomes" id="UP000277952"/>
    </source>
</evidence>
<dbReference type="InterPro" id="IPR025139">
    <property type="entry name" value="DUF4062"/>
</dbReference>
<evidence type="ECO:0000313" key="2">
    <source>
        <dbReference type="EMBL" id="RML53707.1"/>
    </source>
</evidence>
<sequence length="366" mass="40918">MAAQTHASLANLGVIGGFMNVFISSVVRNFESYRAAAKKAVTLLGHVPVMCEDFGARPYSSQEACMTEVEQADVVVLVLGADFGFRTASGESVTQQEFRRARAADKPILAFLHDVDVEGPQQEFRWEVSDYVDGLFRATFANEQELSDGIVRALNQLNTNRSAVSEEEFEKQLQIRNANGRWGGRDHETRIELAFLPQPASPGSLRAIHAEHESYFLKFCQAGLSTVKAGYVDFDRDELTGIDAPGLIWRHHDRGLSWLSMTLANPVRTSNHFDGYYISPTQVRRLAEAAHEILCQGRGGWFQLSLYGVSYKVFAEPPAVATSSFTMSHRSEQEVEERRLLVPATPAAYGRWLDDVMFKFKRKLSS</sequence>
<dbReference type="Proteomes" id="UP000277952">
    <property type="component" value="Unassembled WGS sequence"/>
</dbReference>
<evidence type="ECO:0000259" key="1">
    <source>
        <dbReference type="Pfam" id="PF13271"/>
    </source>
</evidence>
<reference evidence="2 3" key="1">
    <citation type="submission" date="2018-08" db="EMBL/GenBank/DDBJ databases">
        <title>Recombination of ecologically and evolutionarily significant loci maintains genetic cohesion in the Pseudomonas syringae species complex.</title>
        <authorList>
            <person name="Dillon M."/>
            <person name="Thakur S."/>
            <person name="Almeida R.N.D."/>
            <person name="Weir B.S."/>
            <person name="Guttman D.S."/>
        </authorList>
    </citation>
    <scope>NUCLEOTIDE SEQUENCE [LARGE SCALE GENOMIC DNA]</scope>
    <source>
        <strain evidence="2 3">19322</strain>
    </source>
</reference>
<protein>
    <recommendedName>
        <fullName evidence="1">DUF4062 domain-containing protein</fullName>
    </recommendedName>
</protein>
<dbReference type="RefSeq" id="WP_005737904.1">
    <property type="nucleotide sequence ID" value="NZ_LIIA01000261.1"/>
</dbReference>
<accession>A0A3M2WQG6</accession>
<dbReference type="Pfam" id="PF13271">
    <property type="entry name" value="DUF4062"/>
    <property type="match status" value="1"/>
</dbReference>
<gene>
    <name evidence="2" type="ORF">ALQ94_102532</name>
</gene>
<dbReference type="AlphaFoldDB" id="A0A3M2WQG6"/>
<proteinExistence type="predicted"/>
<dbReference type="EMBL" id="RBNS01000152">
    <property type="protein sequence ID" value="RML53707.1"/>
    <property type="molecule type" value="Genomic_DNA"/>
</dbReference>